<evidence type="ECO:0000313" key="1">
    <source>
        <dbReference type="EMBL" id="KAI7741953.1"/>
    </source>
</evidence>
<dbReference type="Proteomes" id="UP001206925">
    <property type="component" value="Unassembled WGS sequence"/>
</dbReference>
<organism evidence="1 2">
    <name type="scientific">Ambrosia artemisiifolia</name>
    <name type="common">Common ragweed</name>
    <dbReference type="NCBI Taxonomy" id="4212"/>
    <lineage>
        <taxon>Eukaryota</taxon>
        <taxon>Viridiplantae</taxon>
        <taxon>Streptophyta</taxon>
        <taxon>Embryophyta</taxon>
        <taxon>Tracheophyta</taxon>
        <taxon>Spermatophyta</taxon>
        <taxon>Magnoliopsida</taxon>
        <taxon>eudicotyledons</taxon>
        <taxon>Gunneridae</taxon>
        <taxon>Pentapetalae</taxon>
        <taxon>asterids</taxon>
        <taxon>campanulids</taxon>
        <taxon>Asterales</taxon>
        <taxon>Asteraceae</taxon>
        <taxon>Asteroideae</taxon>
        <taxon>Heliantheae alliance</taxon>
        <taxon>Heliantheae</taxon>
        <taxon>Ambrosia</taxon>
    </lineage>
</organism>
<proteinExistence type="predicted"/>
<reference evidence="1" key="1">
    <citation type="submission" date="2022-06" db="EMBL/GenBank/DDBJ databases">
        <title>Uncovering the hologenomic basis of an extraordinary plant invasion.</title>
        <authorList>
            <person name="Bieker V.C."/>
            <person name="Martin M.D."/>
            <person name="Gilbert T."/>
            <person name="Hodgins K."/>
            <person name="Battlay P."/>
            <person name="Petersen B."/>
            <person name="Wilson J."/>
        </authorList>
    </citation>
    <scope>NUCLEOTIDE SEQUENCE</scope>
    <source>
        <strain evidence="1">AA19_3_7</strain>
        <tissue evidence="1">Leaf</tissue>
    </source>
</reference>
<feature type="non-terminal residue" evidence="1">
    <location>
        <position position="1"/>
    </location>
</feature>
<gene>
    <name evidence="1" type="ORF">M8C21_033583</name>
</gene>
<keyword evidence="2" id="KW-1185">Reference proteome</keyword>
<comment type="caution">
    <text evidence="1">The sequence shown here is derived from an EMBL/GenBank/DDBJ whole genome shotgun (WGS) entry which is preliminary data.</text>
</comment>
<evidence type="ECO:0000313" key="2">
    <source>
        <dbReference type="Proteomes" id="UP001206925"/>
    </source>
</evidence>
<name>A0AAD5CHN0_AMBAR</name>
<accession>A0AAD5CHN0</accession>
<sequence length="136" mass="15486">LWCGNARLCDEFPNLFQVCVRKKAKVADCYNMVDGVVNWDVAGLNGLGSDVVLQVPSQFHLVLQQQTVRGGADQWFWLENGTKSEFKVQQVWRSLGVQVQPVNTVFRWSLHKWLPLLDFSQTGHGNHLEASRYNPS</sequence>
<dbReference type="AlphaFoldDB" id="A0AAD5CHN0"/>
<protein>
    <submittedName>
        <fullName evidence="1">Uncharacterized protein</fullName>
    </submittedName>
</protein>
<dbReference type="EMBL" id="JAMZMK010008100">
    <property type="protein sequence ID" value="KAI7741953.1"/>
    <property type="molecule type" value="Genomic_DNA"/>
</dbReference>